<feature type="compositionally biased region" description="Basic and acidic residues" evidence="1">
    <location>
        <begin position="143"/>
        <end position="152"/>
    </location>
</feature>
<name>A0A0H2X1B1_CHLTA</name>
<accession>A0A0H2X1B1</accession>
<feature type="compositionally biased region" description="Low complexity" evidence="1">
    <location>
        <begin position="126"/>
        <end position="136"/>
    </location>
</feature>
<proteinExistence type="predicted"/>
<feature type="compositionally biased region" description="Basic residues" evidence="1">
    <location>
        <begin position="153"/>
        <end position="162"/>
    </location>
</feature>
<reference evidence="2 3" key="1">
    <citation type="journal article" date="2005" name="Infect. Immun.">
        <title>Comparative genomic analysis of Chlamydia trachomatis oculotropic and genitotropic strains.</title>
        <authorList>
            <person name="Carlson J.H."/>
            <person name="Porcella S.F."/>
            <person name="McClarty G."/>
            <person name="Caldwell H.D."/>
        </authorList>
    </citation>
    <scope>NUCLEOTIDE SEQUENCE [LARGE SCALE GENOMIC DNA]</scope>
    <source>
        <strain evidence="3">ATCC VR-571B / DSM 19440 / HAR-13</strain>
    </source>
</reference>
<feature type="region of interest" description="Disordered" evidence="1">
    <location>
        <begin position="184"/>
        <end position="228"/>
    </location>
</feature>
<dbReference type="KEGG" id="cta:CTA_0553"/>
<feature type="region of interest" description="Disordered" evidence="1">
    <location>
        <begin position="258"/>
        <end position="288"/>
    </location>
</feature>
<feature type="compositionally biased region" description="Acidic residues" evidence="1">
    <location>
        <begin position="184"/>
        <end position="194"/>
    </location>
</feature>
<dbReference type="HOGENOM" id="CLU_060729_0_0_0"/>
<sequence>MYFTRDPVIETVITSREGYKLSIRNSKHLSQDPFVVEAIEVVRLGETSFFRNCDHSKPFLLPASDYEVMEIRDAKINLKAVGLDRGVKIVGSREALLKMPKVAPIVSVSEDNTIVSEEEVVADSTVAAPASTPVAPMSKKERRKEFKNEKWKDKKKQGRRRNSKEIADAVGSSQEIIDTVAEECLQESSSEEGDFSERRFSLIPPPTRLISDGPEEPEEESQPVTSVDLNESLNALVSESCNVIESILADEDTVVFTKEKDQTAEESQEQPSLSLEETLVHDRISSEE</sequence>
<keyword evidence="3" id="KW-1185">Reference proteome</keyword>
<feature type="compositionally biased region" description="Basic and acidic residues" evidence="1">
    <location>
        <begin position="278"/>
        <end position="288"/>
    </location>
</feature>
<evidence type="ECO:0000313" key="3">
    <source>
        <dbReference type="Proteomes" id="UP000002532"/>
    </source>
</evidence>
<dbReference type="AlphaFoldDB" id="A0A0H2X1B1"/>
<evidence type="ECO:0000256" key="1">
    <source>
        <dbReference type="SAM" id="MobiDB-lite"/>
    </source>
</evidence>
<evidence type="ECO:0000313" key="2">
    <source>
        <dbReference type="EMBL" id="AAX50779.1"/>
    </source>
</evidence>
<dbReference type="RefSeq" id="WP_011324757.1">
    <property type="nucleotide sequence ID" value="NC_007429.1"/>
</dbReference>
<gene>
    <name evidence="2" type="ordered locus">CTA_0553</name>
</gene>
<dbReference type="NCBIfam" id="NF045799">
    <property type="entry name" value="GrgA"/>
    <property type="match status" value="1"/>
</dbReference>
<dbReference type="InterPro" id="IPR054977">
    <property type="entry name" value="GrgA_tf"/>
</dbReference>
<dbReference type="Proteomes" id="UP000002532">
    <property type="component" value="Chromosome"/>
</dbReference>
<feature type="region of interest" description="Disordered" evidence="1">
    <location>
        <begin position="126"/>
        <end position="172"/>
    </location>
</feature>
<dbReference type="EMBL" id="CP000051">
    <property type="protein sequence ID" value="AAX50779.1"/>
    <property type="molecule type" value="Genomic_DNA"/>
</dbReference>
<protein>
    <submittedName>
        <fullName evidence="2">Uncharacterized protein</fullName>
    </submittedName>
</protein>
<organism evidence="2 3">
    <name type="scientific">Chlamydia trachomatis serovar A (strain ATCC VR-571B / DSM 19440 / HAR-13)</name>
    <dbReference type="NCBI Taxonomy" id="315277"/>
    <lineage>
        <taxon>Bacteria</taxon>
        <taxon>Pseudomonadati</taxon>
        <taxon>Chlamydiota</taxon>
        <taxon>Chlamydiia</taxon>
        <taxon>Chlamydiales</taxon>
        <taxon>Chlamydiaceae</taxon>
        <taxon>Chlamydia/Chlamydophila group</taxon>
        <taxon>Chlamydia</taxon>
    </lineage>
</organism>